<dbReference type="EMBL" id="MCFA01000025">
    <property type="protein sequence ID" value="ORY15455.1"/>
    <property type="molecule type" value="Genomic_DNA"/>
</dbReference>
<keyword evidence="1" id="KW-0732">Signal</keyword>
<feature type="chain" id="PRO_5013186374" evidence="1">
    <location>
        <begin position="20"/>
        <end position="120"/>
    </location>
</feature>
<dbReference type="OrthoDB" id="3692874at2759"/>
<dbReference type="Proteomes" id="UP000193144">
    <property type="component" value="Unassembled WGS sequence"/>
</dbReference>
<keyword evidence="3" id="KW-1185">Reference proteome</keyword>
<dbReference type="AlphaFoldDB" id="A0A1Y2A0A0"/>
<feature type="signal peptide" evidence="1">
    <location>
        <begin position="1"/>
        <end position="19"/>
    </location>
</feature>
<reference evidence="2 3" key="1">
    <citation type="submission" date="2016-07" db="EMBL/GenBank/DDBJ databases">
        <title>Pervasive Adenine N6-methylation of Active Genes in Fungi.</title>
        <authorList>
            <consortium name="DOE Joint Genome Institute"/>
            <person name="Mondo S.J."/>
            <person name="Dannebaum R.O."/>
            <person name="Kuo R.C."/>
            <person name="Labutti K."/>
            <person name="Haridas S."/>
            <person name="Kuo A."/>
            <person name="Salamov A."/>
            <person name="Ahrendt S.R."/>
            <person name="Lipzen A."/>
            <person name="Sullivan W."/>
            <person name="Andreopoulos W.B."/>
            <person name="Clum A."/>
            <person name="Lindquist E."/>
            <person name="Daum C."/>
            <person name="Ramamoorthy G.K."/>
            <person name="Gryganskyi A."/>
            <person name="Culley D."/>
            <person name="Magnuson J.K."/>
            <person name="James T.Y."/>
            <person name="O'Malley M.A."/>
            <person name="Stajich J.E."/>
            <person name="Spatafora J.W."/>
            <person name="Visel A."/>
            <person name="Grigoriev I.V."/>
        </authorList>
    </citation>
    <scope>NUCLEOTIDE SEQUENCE [LARGE SCALE GENOMIC DNA]</scope>
    <source>
        <strain evidence="2 3">CBS 115471</strain>
    </source>
</reference>
<protein>
    <submittedName>
        <fullName evidence="2">Uncharacterized protein</fullName>
    </submittedName>
</protein>
<gene>
    <name evidence="2" type="ORF">BCR34DRAFT_585099</name>
</gene>
<sequence length="120" mass="12949">MHLSTPTLLLALLAGTSSASRLISRQYLGTTAIIGTFQDGHCAGGQLDDSDTVNNHYGHCREFPDGHNIGMKIWWLKEGCTETAIVDFSFDSRTNAWTNSAHISGPVLQTGSQRELSQGG</sequence>
<name>A0A1Y2A0A0_9PLEO</name>
<organism evidence="2 3">
    <name type="scientific">Clohesyomyces aquaticus</name>
    <dbReference type="NCBI Taxonomy" id="1231657"/>
    <lineage>
        <taxon>Eukaryota</taxon>
        <taxon>Fungi</taxon>
        <taxon>Dikarya</taxon>
        <taxon>Ascomycota</taxon>
        <taxon>Pezizomycotina</taxon>
        <taxon>Dothideomycetes</taxon>
        <taxon>Pleosporomycetidae</taxon>
        <taxon>Pleosporales</taxon>
        <taxon>Lindgomycetaceae</taxon>
        <taxon>Clohesyomyces</taxon>
    </lineage>
</organism>
<comment type="caution">
    <text evidence="2">The sequence shown here is derived from an EMBL/GenBank/DDBJ whole genome shotgun (WGS) entry which is preliminary data.</text>
</comment>
<evidence type="ECO:0000313" key="2">
    <source>
        <dbReference type="EMBL" id="ORY15455.1"/>
    </source>
</evidence>
<evidence type="ECO:0000313" key="3">
    <source>
        <dbReference type="Proteomes" id="UP000193144"/>
    </source>
</evidence>
<accession>A0A1Y2A0A0</accession>
<proteinExistence type="predicted"/>
<evidence type="ECO:0000256" key="1">
    <source>
        <dbReference type="SAM" id="SignalP"/>
    </source>
</evidence>